<evidence type="ECO:0000313" key="1">
    <source>
        <dbReference type="EMBL" id="KEI66695.1"/>
    </source>
</evidence>
<dbReference type="PATRIC" id="fig|388467.6.peg.1628"/>
<dbReference type="AlphaFoldDB" id="A0A073CRP3"/>
<keyword evidence="2" id="KW-1185">Reference proteome</keyword>
<dbReference type="GO" id="GO:0001046">
    <property type="term" value="F:core promoter sequence-specific DNA binding"/>
    <property type="evidence" value="ECO:0007669"/>
    <property type="project" value="TreeGrafter"/>
</dbReference>
<dbReference type="InterPro" id="IPR039060">
    <property type="entry name" value="Antitox_HigA"/>
</dbReference>
<dbReference type="RefSeq" id="WP_042153579.1">
    <property type="nucleotide sequence ID" value="NZ_CM002803.1"/>
</dbReference>
<dbReference type="PANTHER" id="PTHR40455:SF1">
    <property type="entry name" value="ANTITOXIN HIGA"/>
    <property type="match status" value="1"/>
</dbReference>
<dbReference type="SUPFAM" id="SSF47413">
    <property type="entry name" value="lambda repressor-like DNA-binding domains"/>
    <property type="match status" value="1"/>
</dbReference>
<protein>
    <recommendedName>
        <fullName evidence="3">HTH cro/C1-type domain-containing protein</fullName>
    </recommendedName>
</protein>
<proteinExistence type="predicted"/>
<dbReference type="EMBL" id="CM002803">
    <property type="protein sequence ID" value="KEI66695.1"/>
    <property type="molecule type" value="Genomic_DNA"/>
</dbReference>
<dbReference type="GO" id="GO:0006355">
    <property type="term" value="P:regulation of DNA-templated transcription"/>
    <property type="evidence" value="ECO:0007669"/>
    <property type="project" value="InterPro"/>
</dbReference>
<reference evidence="1 2" key="1">
    <citation type="journal article" date="2014" name="Appl. Environ. Microbiol.">
        <title>Elucidation of insertion elements encoded on plasmids and in vitro construction of shuttle vectors from the toxic cyanobacterium Planktothrix.</title>
        <authorList>
            <person name="Christiansen G."/>
            <person name="Goesmann A."/>
            <person name="Kurmayer R."/>
        </authorList>
    </citation>
    <scope>NUCLEOTIDE SEQUENCE [LARGE SCALE GENOMIC DNA]</scope>
    <source>
        <strain evidence="1 2">NIVA-CYA 126/8</strain>
    </source>
</reference>
<dbReference type="eggNOG" id="COG5499">
    <property type="taxonomic scope" value="Bacteria"/>
</dbReference>
<evidence type="ECO:0000313" key="2">
    <source>
        <dbReference type="Proteomes" id="UP000027395"/>
    </source>
</evidence>
<organism evidence="1 2">
    <name type="scientific">Planktothrix agardhii (strain NIVA-CYA 126/8)</name>
    <dbReference type="NCBI Taxonomy" id="388467"/>
    <lineage>
        <taxon>Bacteria</taxon>
        <taxon>Bacillati</taxon>
        <taxon>Cyanobacteriota</taxon>
        <taxon>Cyanophyceae</taxon>
        <taxon>Oscillatoriophycideae</taxon>
        <taxon>Oscillatoriales</taxon>
        <taxon>Microcoleaceae</taxon>
        <taxon>Planktothrix</taxon>
    </lineage>
</organism>
<dbReference type="HOGENOM" id="CLU_125852_4_0_3"/>
<gene>
    <name evidence="1" type="ORF">A19Y_1686</name>
</gene>
<name>A0A073CRP3_PLAA1</name>
<accession>A0A073CRP3</accession>
<sequence>MVTAEKYMQLLQDFPPRPITSEEDFEATQAVINKLLDKPELTPEEEDYLDVLGALVSEYENQQEDLIPDIYGVELLKVLIAELNLKQKDLVSIFKTESIVSDVLNEKRQLTTRHIQELSEFFHFSPAVFFPDSK</sequence>
<evidence type="ECO:0008006" key="3">
    <source>
        <dbReference type="Google" id="ProtNLM"/>
    </source>
</evidence>
<dbReference type="InterPro" id="IPR010982">
    <property type="entry name" value="Lambda_DNA-bd_dom_sf"/>
</dbReference>
<dbReference type="PANTHER" id="PTHR40455">
    <property type="entry name" value="ANTITOXIN HIGA"/>
    <property type="match status" value="1"/>
</dbReference>
<dbReference type="Proteomes" id="UP000027395">
    <property type="component" value="Chromosome"/>
</dbReference>
<dbReference type="STRING" id="388467.A19Y_1686"/>